<proteinExistence type="predicted"/>
<name>D3G0S1_ALKPO</name>
<dbReference type="KEGG" id="bpf:BpOF4_15920"/>
<evidence type="ECO:0000313" key="1">
    <source>
        <dbReference type="EMBL" id="ADC51233.1"/>
    </source>
</evidence>
<gene>
    <name evidence="1" type="ordered locus">BpOF4_15920</name>
</gene>
<dbReference type="HOGENOM" id="CLU_3388095_0_0_9"/>
<sequence>MEKIKTNSERKPVEVKEEPTILEMINDYYSRN</sequence>
<accession>D3G0S1</accession>
<evidence type="ECO:0000313" key="2">
    <source>
        <dbReference type="Proteomes" id="UP000001544"/>
    </source>
</evidence>
<reference evidence="1 2" key="1">
    <citation type="journal article" date="2011" name="Environ. Microbiol.">
        <title>Genome of alkaliphilic Bacillus pseudofirmus OF4 reveals adaptations that support the ability to grow in an external pH range from 7.5 to 11.4.</title>
        <authorList>
            <person name="Janto B."/>
            <person name="Ahmed A."/>
            <person name="Ito M."/>
            <person name="Liu J."/>
            <person name="Hicks D.B."/>
            <person name="Pagni S."/>
            <person name="Fackelmayer O.J."/>
            <person name="Smith T.A."/>
            <person name="Earl J."/>
            <person name="Elbourne L.D."/>
            <person name="Hassan K."/>
            <person name="Paulsen I.T."/>
            <person name="Kolsto A.B."/>
            <person name="Tourasse N.J."/>
            <person name="Ehrlich G.D."/>
            <person name="Boissy R."/>
            <person name="Ivey D.M."/>
            <person name="Li G."/>
            <person name="Xue Y."/>
            <person name="Ma Y."/>
            <person name="Hu F.Z."/>
            <person name="Krulwich T.A."/>
        </authorList>
    </citation>
    <scope>NUCLEOTIDE SEQUENCE [LARGE SCALE GENOMIC DNA]</scope>
    <source>
        <strain evidence="2">ATCC BAA-2126 / JCM 17055 / OF4</strain>
    </source>
</reference>
<protein>
    <submittedName>
        <fullName evidence="1">Uncharacterized protein</fullName>
    </submittedName>
</protein>
<keyword evidence="2" id="KW-1185">Reference proteome</keyword>
<dbReference type="AlphaFoldDB" id="D3G0S1"/>
<dbReference type="Proteomes" id="UP000001544">
    <property type="component" value="Chromosome"/>
</dbReference>
<dbReference type="EMBL" id="CP001878">
    <property type="protein sequence ID" value="ADC51233.1"/>
    <property type="molecule type" value="Genomic_DNA"/>
</dbReference>
<organism evidence="1 2">
    <name type="scientific">Alkalihalophilus pseudofirmus (strain ATCC BAA-2126 / JCM 17055 / OF4)</name>
    <name type="common">Bacillus pseudofirmus</name>
    <dbReference type="NCBI Taxonomy" id="398511"/>
    <lineage>
        <taxon>Bacteria</taxon>
        <taxon>Bacillati</taxon>
        <taxon>Bacillota</taxon>
        <taxon>Bacilli</taxon>
        <taxon>Bacillales</taxon>
        <taxon>Bacillaceae</taxon>
        <taxon>Alkalihalophilus</taxon>
    </lineage>
</organism>